<evidence type="ECO:0000313" key="3">
    <source>
        <dbReference type="Proteomes" id="UP000199707"/>
    </source>
</evidence>
<feature type="coiled-coil region" evidence="1">
    <location>
        <begin position="250"/>
        <end position="279"/>
    </location>
</feature>
<dbReference type="AlphaFoldDB" id="A0A1G4VLG6"/>
<gene>
    <name evidence="2" type="ORF">SAMN02799620_01254</name>
</gene>
<dbReference type="EMBL" id="FMUB01000002">
    <property type="protein sequence ID" value="SCX08515.1"/>
    <property type="molecule type" value="Genomic_DNA"/>
</dbReference>
<reference evidence="3" key="1">
    <citation type="submission" date="2016-10" db="EMBL/GenBank/DDBJ databases">
        <authorList>
            <person name="Varghese N."/>
            <person name="Submissions S."/>
        </authorList>
    </citation>
    <scope>NUCLEOTIDE SEQUENCE [LARGE SCALE GENOMIC DNA]</scope>
    <source>
        <strain evidence="3">UNC267MFSha1.1M11</strain>
    </source>
</reference>
<dbReference type="RefSeq" id="WP_235632723.1">
    <property type="nucleotide sequence ID" value="NZ_FMUB01000002.1"/>
</dbReference>
<name>A0A1G4VLG6_9MYCO</name>
<proteinExistence type="predicted"/>
<evidence type="ECO:0008006" key="4">
    <source>
        <dbReference type="Google" id="ProtNLM"/>
    </source>
</evidence>
<dbReference type="STRING" id="1502745.SAMN02799620_01254"/>
<sequence>MAVNRNVKGVVIGAVLVVGVLIAGAVLSSCATQVGPGQTAVKVDDYVLIPTDPKVEGCIDPETSEFNPPGGFKAYRYPSRQISWDATGGPDSEAEATIVVSNATAPAELRVPVVITFDLTTDCSMLMDFHRDFGTKYQGWLDNDGLVTPGWVNLLRYVIGQPAEQVLISVAQKYTWREIWNDEKVRIEFQNALRDALPGASRARTDGREFFTNFQVTVMKPDPVESGLKDAIIAEQKAIADARAAEAKGVADANAAKAKAEADKAAAQAQTELARQRALQKQAEIAGYPDVDAYLRAIAIENGQNPFQPTYVVPQAP</sequence>
<dbReference type="PROSITE" id="PS51257">
    <property type="entry name" value="PROKAR_LIPOPROTEIN"/>
    <property type="match status" value="1"/>
</dbReference>
<evidence type="ECO:0000256" key="1">
    <source>
        <dbReference type="SAM" id="Coils"/>
    </source>
</evidence>
<keyword evidence="1" id="KW-0175">Coiled coil</keyword>
<protein>
    <recommendedName>
        <fullName evidence="4">Membrane protease subunit, stomatin/prohibitin</fullName>
    </recommendedName>
</protein>
<evidence type="ECO:0000313" key="2">
    <source>
        <dbReference type="EMBL" id="SCX08515.1"/>
    </source>
</evidence>
<organism evidence="2 3">
    <name type="scientific">Mycolicibacterium fluoranthenivorans</name>
    <dbReference type="NCBI Taxonomy" id="258505"/>
    <lineage>
        <taxon>Bacteria</taxon>
        <taxon>Bacillati</taxon>
        <taxon>Actinomycetota</taxon>
        <taxon>Actinomycetes</taxon>
        <taxon>Mycobacteriales</taxon>
        <taxon>Mycobacteriaceae</taxon>
        <taxon>Mycolicibacterium</taxon>
    </lineage>
</organism>
<dbReference type="Proteomes" id="UP000199707">
    <property type="component" value="Unassembled WGS sequence"/>
</dbReference>
<accession>A0A1G4VLG6</accession>